<organism evidence="3 4">
    <name type="scientific">Araneus ventricosus</name>
    <name type="common">Orbweaver spider</name>
    <name type="synonym">Epeira ventricosa</name>
    <dbReference type="NCBI Taxonomy" id="182803"/>
    <lineage>
        <taxon>Eukaryota</taxon>
        <taxon>Metazoa</taxon>
        <taxon>Ecdysozoa</taxon>
        <taxon>Arthropoda</taxon>
        <taxon>Chelicerata</taxon>
        <taxon>Arachnida</taxon>
        <taxon>Araneae</taxon>
        <taxon>Araneomorphae</taxon>
        <taxon>Entelegynae</taxon>
        <taxon>Araneoidea</taxon>
        <taxon>Araneidae</taxon>
        <taxon>Araneus</taxon>
    </lineage>
</organism>
<evidence type="ECO:0000256" key="1">
    <source>
        <dbReference type="SAM" id="MobiDB-lite"/>
    </source>
</evidence>
<feature type="domain" description="DUF5641" evidence="2">
    <location>
        <begin position="7"/>
        <end position="84"/>
    </location>
</feature>
<protein>
    <recommendedName>
        <fullName evidence="2">DUF5641 domain-containing protein</fullName>
    </recommendedName>
</protein>
<dbReference type="Proteomes" id="UP000499080">
    <property type="component" value="Unassembled WGS sequence"/>
</dbReference>
<accession>A0A4Y2CAQ6</accession>
<keyword evidence="4" id="KW-1185">Reference proteome</keyword>
<dbReference type="EMBL" id="BGPR01000156">
    <property type="protein sequence ID" value="GBM00415.1"/>
    <property type="molecule type" value="Genomic_DNA"/>
</dbReference>
<feature type="compositionally biased region" description="Basic and acidic residues" evidence="1">
    <location>
        <begin position="122"/>
        <end position="133"/>
    </location>
</feature>
<evidence type="ECO:0000313" key="3">
    <source>
        <dbReference type="EMBL" id="GBM00415.1"/>
    </source>
</evidence>
<dbReference type="PANTHER" id="PTHR47331">
    <property type="entry name" value="PHD-TYPE DOMAIN-CONTAINING PROTEIN"/>
    <property type="match status" value="1"/>
</dbReference>
<evidence type="ECO:0000313" key="4">
    <source>
        <dbReference type="Proteomes" id="UP000499080"/>
    </source>
</evidence>
<reference evidence="3 4" key="1">
    <citation type="journal article" date="2019" name="Sci. Rep.">
        <title>Orb-weaving spider Araneus ventricosus genome elucidates the spidroin gene catalogue.</title>
        <authorList>
            <person name="Kono N."/>
            <person name="Nakamura H."/>
            <person name="Ohtoshi R."/>
            <person name="Moran D.A.P."/>
            <person name="Shinohara A."/>
            <person name="Yoshida Y."/>
            <person name="Fujiwara M."/>
            <person name="Mori M."/>
            <person name="Tomita M."/>
            <person name="Arakawa K."/>
        </authorList>
    </citation>
    <scope>NUCLEOTIDE SEQUENCE [LARGE SCALE GENOMIC DNA]</scope>
</reference>
<proteinExistence type="predicted"/>
<dbReference type="AlphaFoldDB" id="A0A4Y2CAQ6"/>
<dbReference type="Pfam" id="PF18701">
    <property type="entry name" value="DUF5641"/>
    <property type="match status" value="1"/>
</dbReference>
<feature type="compositionally biased region" description="Polar residues" evidence="1">
    <location>
        <begin position="112"/>
        <end position="121"/>
    </location>
</feature>
<sequence>MSDLRIRFRNEYLSQLHQRSTIRTQVYKPQIGDIVLLSNENLKRIHWPLGRILSIYASKDGIVRRAKIKTKSGIVIRPIRKLCPFKLDGESLITNEDEVPDTPGDPERQEVPESNTVTTRAGRQDRPPSRYRP</sequence>
<name>A0A4Y2CAQ6_ARAVE</name>
<dbReference type="InterPro" id="IPR040676">
    <property type="entry name" value="DUF5641"/>
</dbReference>
<feature type="region of interest" description="Disordered" evidence="1">
    <location>
        <begin position="93"/>
        <end position="133"/>
    </location>
</feature>
<dbReference type="PANTHER" id="PTHR47331:SF1">
    <property type="entry name" value="GAG-LIKE PROTEIN"/>
    <property type="match status" value="1"/>
</dbReference>
<gene>
    <name evidence="3" type="ORF">AVEN_179226_1</name>
</gene>
<dbReference type="OrthoDB" id="6433784at2759"/>
<comment type="caution">
    <text evidence="3">The sequence shown here is derived from an EMBL/GenBank/DDBJ whole genome shotgun (WGS) entry which is preliminary data.</text>
</comment>
<evidence type="ECO:0000259" key="2">
    <source>
        <dbReference type="Pfam" id="PF18701"/>
    </source>
</evidence>